<evidence type="ECO:0000256" key="1">
    <source>
        <dbReference type="SAM" id="MobiDB-lite"/>
    </source>
</evidence>
<feature type="region of interest" description="Disordered" evidence="1">
    <location>
        <begin position="1"/>
        <end position="31"/>
    </location>
</feature>
<feature type="non-terminal residue" evidence="2">
    <location>
        <position position="100"/>
    </location>
</feature>
<accession>A0A2J8WD83</accession>
<name>A0A2J8WD83_PONAB</name>
<dbReference type="EMBL" id="NDHI03003395">
    <property type="protein sequence ID" value="PNJ67715.1"/>
    <property type="molecule type" value="Genomic_DNA"/>
</dbReference>
<protein>
    <submittedName>
        <fullName evidence="2">C12orf54 isoform 3</fullName>
    </submittedName>
</protein>
<proteinExistence type="predicted"/>
<gene>
    <name evidence="2" type="ORF">CR201_G0011750</name>
</gene>
<reference evidence="2" key="1">
    <citation type="submission" date="2017-12" db="EMBL/GenBank/DDBJ databases">
        <title>High-resolution comparative analysis of great ape genomes.</title>
        <authorList>
            <person name="Pollen A."/>
            <person name="Hastie A."/>
            <person name="Hormozdiari F."/>
            <person name="Dougherty M."/>
            <person name="Liu R."/>
            <person name="Chaisson M."/>
            <person name="Hoppe E."/>
            <person name="Hill C."/>
            <person name="Pang A."/>
            <person name="Hillier L."/>
            <person name="Baker C."/>
            <person name="Armstrong J."/>
            <person name="Shendure J."/>
            <person name="Paten B."/>
            <person name="Wilson R."/>
            <person name="Chao H."/>
            <person name="Schneider V."/>
            <person name="Ventura M."/>
            <person name="Kronenberg Z."/>
            <person name="Murali S."/>
            <person name="Gordon D."/>
            <person name="Cantsilieris S."/>
            <person name="Munson K."/>
            <person name="Nelson B."/>
            <person name="Raja A."/>
            <person name="Underwood J."/>
            <person name="Diekhans M."/>
            <person name="Fiddes I."/>
            <person name="Haussler D."/>
            <person name="Eichler E."/>
        </authorList>
    </citation>
    <scope>NUCLEOTIDE SEQUENCE [LARGE SCALE GENOMIC DNA]</scope>
    <source>
        <strain evidence="2">Susie</strain>
    </source>
</reference>
<comment type="caution">
    <text evidence="2">The sequence shown here is derived from an EMBL/GenBank/DDBJ whole genome shotgun (WGS) entry which is preliminary data.</text>
</comment>
<organism evidence="2">
    <name type="scientific">Pongo abelii</name>
    <name type="common">Sumatran orangutan</name>
    <name type="synonym">Pongo pygmaeus abelii</name>
    <dbReference type="NCBI Taxonomy" id="9601"/>
    <lineage>
        <taxon>Eukaryota</taxon>
        <taxon>Metazoa</taxon>
        <taxon>Chordata</taxon>
        <taxon>Craniata</taxon>
        <taxon>Vertebrata</taxon>
        <taxon>Euteleostomi</taxon>
        <taxon>Mammalia</taxon>
        <taxon>Eutheria</taxon>
        <taxon>Euarchontoglires</taxon>
        <taxon>Primates</taxon>
        <taxon>Haplorrhini</taxon>
        <taxon>Catarrhini</taxon>
        <taxon>Hominidae</taxon>
        <taxon>Pongo</taxon>
    </lineage>
</organism>
<dbReference type="AlphaFoldDB" id="A0A2J8WD83"/>
<dbReference type="Pfam" id="PF15732">
    <property type="entry name" value="DUF4681"/>
    <property type="match status" value="1"/>
</dbReference>
<dbReference type="InterPro" id="IPR031465">
    <property type="entry name" value="DUF4681"/>
</dbReference>
<feature type="compositionally biased region" description="Polar residues" evidence="1">
    <location>
        <begin position="16"/>
        <end position="26"/>
    </location>
</feature>
<sequence>MAQHPCQDQEQKAEMTSKQQRSTSIEETMRPQERHVTITETLWDQVLTVFKDIQKESTIDLSVQAAKARRCLTVPLRKCDNTDRKLYLLELLSARILYVV</sequence>
<evidence type="ECO:0000313" key="2">
    <source>
        <dbReference type="EMBL" id="PNJ67715.1"/>
    </source>
</evidence>